<sequence>MKREFVSGRLYVKPHVDVFCLDAERLLSQSMMTSGGHEDALDENFERVTTVSGGHEDALDESFERVSHGVGGHLDANDEHW</sequence>
<reference evidence="1 2" key="1">
    <citation type="submission" date="2014-07" db="EMBL/GenBank/DDBJ databases">
        <authorList>
            <person name="McCorrison J."/>
            <person name="Sanka R."/>
            <person name="Torralba M."/>
            <person name="Gillis M."/>
            <person name="Haft D.H."/>
            <person name="Methe B."/>
            <person name="Sutton G."/>
            <person name="Nelson K.E."/>
        </authorList>
    </citation>
    <scope>NUCLEOTIDE SEQUENCE [LARGE SCALE GENOMIC DNA]</scope>
    <source>
        <strain evidence="1 2">DNF00424</strain>
    </source>
</reference>
<name>A0AAW3FF04_9BACT</name>
<dbReference type="AlphaFoldDB" id="A0AAW3FF04"/>
<organism evidence="1 2">
    <name type="scientific">Prevotella histicola JCM 15637 = DNF00424</name>
    <dbReference type="NCBI Taxonomy" id="1236504"/>
    <lineage>
        <taxon>Bacteria</taxon>
        <taxon>Pseudomonadati</taxon>
        <taxon>Bacteroidota</taxon>
        <taxon>Bacteroidia</taxon>
        <taxon>Bacteroidales</taxon>
        <taxon>Prevotellaceae</taxon>
        <taxon>Prevotella</taxon>
    </lineage>
</organism>
<gene>
    <name evidence="1" type="ORF">HMPREF2132_08960</name>
</gene>
<dbReference type="EMBL" id="JRNJ01000073">
    <property type="protein sequence ID" value="KGF25764.1"/>
    <property type="molecule type" value="Genomic_DNA"/>
</dbReference>
<evidence type="ECO:0000313" key="1">
    <source>
        <dbReference type="EMBL" id="KGF25764.1"/>
    </source>
</evidence>
<dbReference type="Proteomes" id="UP000029533">
    <property type="component" value="Unassembled WGS sequence"/>
</dbReference>
<protein>
    <submittedName>
        <fullName evidence="1">Uncharacterized protein</fullName>
    </submittedName>
</protein>
<evidence type="ECO:0000313" key="2">
    <source>
        <dbReference type="Proteomes" id="UP000029533"/>
    </source>
</evidence>
<proteinExistence type="predicted"/>
<comment type="caution">
    <text evidence="1">The sequence shown here is derived from an EMBL/GenBank/DDBJ whole genome shotgun (WGS) entry which is preliminary data.</text>
</comment>
<accession>A0AAW3FF04</accession>